<evidence type="ECO:0000313" key="2">
    <source>
        <dbReference type="EMBL" id="MBW0529166.1"/>
    </source>
</evidence>
<protein>
    <submittedName>
        <fullName evidence="2">Uncharacterized protein</fullName>
    </submittedName>
</protein>
<dbReference type="EMBL" id="AVOT02034932">
    <property type="protein sequence ID" value="MBW0529166.1"/>
    <property type="molecule type" value="Genomic_DNA"/>
</dbReference>
<comment type="caution">
    <text evidence="2">The sequence shown here is derived from an EMBL/GenBank/DDBJ whole genome shotgun (WGS) entry which is preliminary data.</text>
</comment>
<sequence length="85" mass="9689">MPKPVEGGHELLLTHQELPGSGEDHRTLRRVEPIFLKKQSQKDKELVEEPKSFICRPEEGIGNDPRFGRNPSGIYQLQTRPEASK</sequence>
<evidence type="ECO:0000256" key="1">
    <source>
        <dbReference type="SAM" id="MobiDB-lite"/>
    </source>
</evidence>
<name>A0A9Q3I4A9_9BASI</name>
<organism evidence="2 3">
    <name type="scientific">Austropuccinia psidii MF-1</name>
    <dbReference type="NCBI Taxonomy" id="1389203"/>
    <lineage>
        <taxon>Eukaryota</taxon>
        <taxon>Fungi</taxon>
        <taxon>Dikarya</taxon>
        <taxon>Basidiomycota</taxon>
        <taxon>Pucciniomycotina</taxon>
        <taxon>Pucciniomycetes</taxon>
        <taxon>Pucciniales</taxon>
        <taxon>Sphaerophragmiaceae</taxon>
        <taxon>Austropuccinia</taxon>
    </lineage>
</organism>
<feature type="region of interest" description="Disordered" evidence="1">
    <location>
        <begin position="1"/>
        <end position="24"/>
    </location>
</feature>
<gene>
    <name evidence="2" type="ORF">O181_068881</name>
</gene>
<reference evidence="2" key="1">
    <citation type="submission" date="2021-03" db="EMBL/GenBank/DDBJ databases">
        <title>Draft genome sequence of rust myrtle Austropuccinia psidii MF-1, a brazilian biotype.</title>
        <authorList>
            <person name="Quecine M.C."/>
            <person name="Pachon D.M.R."/>
            <person name="Bonatelli M.L."/>
            <person name="Correr F.H."/>
            <person name="Franceschini L.M."/>
            <person name="Leite T.F."/>
            <person name="Margarido G.R.A."/>
            <person name="Almeida C.A."/>
            <person name="Ferrarezi J.A."/>
            <person name="Labate C.A."/>
        </authorList>
    </citation>
    <scope>NUCLEOTIDE SEQUENCE</scope>
    <source>
        <strain evidence="2">MF-1</strain>
    </source>
</reference>
<accession>A0A9Q3I4A9</accession>
<proteinExistence type="predicted"/>
<dbReference type="AlphaFoldDB" id="A0A9Q3I4A9"/>
<feature type="compositionally biased region" description="Polar residues" evidence="1">
    <location>
        <begin position="73"/>
        <end position="85"/>
    </location>
</feature>
<evidence type="ECO:0000313" key="3">
    <source>
        <dbReference type="Proteomes" id="UP000765509"/>
    </source>
</evidence>
<dbReference type="Proteomes" id="UP000765509">
    <property type="component" value="Unassembled WGS sequence"/>
</dbReference>
<feature type="region of interest" description="Disordered" evidence="1">
    <location>
        <begin position="56"/>
        <end position="85"/>
    </location>
</feature>
<keyword evidence="3" id="KW-1185">Reference proteome</keyword>